<gene>
    <name evidence="7" type="ORF">ODALV1_LOCUS903</name>
</gene>
<dbReference type="SUPFAM" id="SSF53383">
    <property type="entry name" value="PLP-dependent transferases"/>
    <property type="match status" value="1"/>
</dbReference>
<dbReference type="PANTHER" id="PTHR45677">
    <property type="entry name" value="GLUTAMATE DECARBOXYLASE-RELATED"/>
    <property type="match status" value="1"/>
</dbReference>
<keyword evidence="4 6" id="KW-0663">Pyridoxal phosphate</keyword>
<evidence type="ECO:0000256" key="1">
    <source>
        <dbReference type="ARBA" id="ARBA00001933"/>
    </source>
</evidence>
<evidence type="ECO:0000313" key="7">
    <source>
        <dbReference type="EMBL" id="CAL8069703.1"/>
    </source>
</evidence>
<evidence type="ECO:0008006" key="9">
    <source>
        <dbReference type="Google" id="ProtNLM"/>
    </source>
</evidence>
<proteinExistence type="inferred from homology"/>
<evidence type="ECO:0000256" key="5">
    <source>
        <dbReference type="ARBA" id="ARBA00023239"/>
    </source>
</evidence>
<dbReference type="Gene3D" id="3.40.640.10">
    <property type="entry name" value="Type I PLP-dependent aspartate aminotransferase-like (Major domain)"/>
    <property type="match status" value="1"/>
</dbReference>
<keyword evidence="8" id="KW-1185">Reference proteome</keyword>
<keyword evidence="5 6" id="KW-0456">Lyase</keyword>
<evidence type="ECO:0000256" key="6">
    <source>
        <dbReference type="RuleBase" id="RU000382"/>
    </source>
</evidence>
<accession>A0ABP1PLZ3</accession>
<dbReference type="Pfam" id="PF00282">
    <property type="entry name" value="Pyridoxal_deC"/>
    <property type="match status" value="1"/>
</dbReference>
<organism evidence="7 8">
    <name type="scientific">Orchesella dallaii</name>
    <dbReference type="NCBI Taxonomy" id="48710"/>
    <lineage>
        <taxon>Eukaryota</taxon>
        <taxon>Metazoa</taxon>
        <taxon>Ecdysozoa</taxon>
        <taxon>Arthropoda</taxon>
        <taxon>Hexapoda</taxon>
        <taxon>Collembola</taxon>
        <taxon>Entomobryomorpha</taxon>
        <taxon>Entomobryoidea</taxon>
        <taxon>Orchesellidae</taxon>
        <taxon>Orchesellinae</taxon>
        <taxon>Orchesella</taxon>
    </lineage>
</organism>
<dbReference type="InterPro" id="IPR002129">
    <property type="entry name" value="PyrdxlP-dep_de-COase"/>
</dbReference>
<dbReference type="EMBL" id="CAXLJM020000004">
    <property type="protein sequence ID" value="CAL8069703.1"/>
    <property type="molecule type" value="Genomic_DNA"/>
</dbReference>
<dbReference type="PANTHER" id="PTHR45677:SF8">
    <property type="entry name" value="CYSTEINE SULFINIC ACID DECARBOXYLASE"/>
    <property type="match status" value="1"/>
</dbReference>
<reference evidence="7 8" key="1">
    <citation type="submission" date="2024-08" db="EMBL/GenBank/DDBJ databases">
        <authorList>
            <person name="Cucini C."/>
            <person name="Frati F."/>
        </authorList>
    </citation>
    <scope>NUCLEOTIDE SEQUENCE [LARGE SCALE GENOMIC DNA]</scope>
</reference>
<dbReference type="Gene3D" id="3.90.1150.170">
    <property type="match status" value="1"/>
</dbReference>
<evidence type="ECO:0000256" key="3">
    <source>
        <dbReference type="ARBA" id="ARBA00022793"/>
    </source>
</evidence>
<sequence>MESLTNGAAMKLQDETVKSLLHKIVDYSPSGVVDFIQPVPLEKELTEKLEKAIQSSSPQEEANRDMEETAEYVMSRCVNTSHPYFLNQLYGGVHPMGLAAAYIVEKMNTNAHTYEVAPVFVLTERIILKKLRLLFFGNEEGDGICSPGGSMANMYGYTLARHRYFPDAKQKGLFNVPPLVLYTSQDSHYSASKAANWMGLGLENVVKIKTNRFGAMISTELEAAIKQTRAEGKIPLVVNATAGTTVLGAFDDLESISDICKRENVWLHCDAAWGGSFIFSERLRIENMKGIEKCDSIAWNAHKMLGAPLQCSIFITKEPDSLSKCNSLSASYLFQPDKYYPIEYDRSGDKSFQCGRKPDAFKLWFMWVALGTKGFQQLVEKAEDCARYISEKISGRDDCILYLDKHQCTNVFFWYVPPRLQGLDKTEAWWTELGEVTRKIKEKMVQEGDMMIGYSPLPHKNIPNAIRLVIPAYPPKSHTDMDFVLEKIFSLGKDF</sequence>
<dbReference type="InterPro" id="IPR015424">
    <property type="entry name" value="PyrdxlP-dep_Trfase"/>
</dbReference>
<comment type="cofactor">
    <cofactor evidence="1 6">
        <name>pyridoxal 5'-phosphate</name>
        <dbReference type="ChEBI" id="CHEBI:597326"/>
    </cofactor>
</comment>
<dbReference type="Proteomes" id="UP001642540">
    <property type="component" value="Unassembled WGS sequence"/>
</dbReference>
<dbReference type="PROSITE" id="PS00392">
    <property type="entry name" value="DDC_GAD_HDC_YDC"/>
    <property type="match status" value="1"/>
</dbReference>
<evidence type="ECO:0000256" key="4">
    <source>
        <dbReference type="ARBA" id="ARBA00022898"/>
    </source>
</evidence>
<dbReference type="InterPro" id="IPR015421">
    <property type="entry name" value="PyrdxlP-dep_Trfase_major"/>
</dbReference>
<evidence type="ECO:0000256" key="2">
    <source>
        <dbReference type="ARBA" id="ARBA00009533"/>
    </source>
</evidence>
<evidence type="ECO:0000313" key="8">
    <source>
        <dbReference type="Proteomes" id="UP001642540"/>
    </source>
</evidence>
<comment type="caution">
    <text evidence="7">The sequence shown here is derived from an EMBL/GenBank/DDBJ whole genome shotgun (WGS) entry which is preliminary data.</text>
</comment>
<dbReference type="InterPro" id="IPR021115">
    <property type="entry name" value="Pyridoxal-P_BS"/>
</dbReference>
<comment type="similarity">
    <text evidence="2 6">Belongs to the group II decarboxylase family.</text>
</comment>
<protein>
    <recommendedName>
        <fullName evidence="9">Cysteine sulfinic acid decarboxylase</fullName>
    </recommendedName>
</protein>
<keyword evidence="3" id="KW-0210">Decarboxylase</keyword>
<name>A0ABP1PLZ3_9HEXA</name>